<organism evidence="1">
    <name type="scientific">bioreactor metagenome</name>
    <dbReference type="NCBI Taxonomy" id="1076179"/>
    <lineage>
        <taxon>unclassified sequences</taxon>
        <taxon>metagenomes</taxon>
        <taxon>ecological metagenomes</taxon>
    </lineage>
</organism>
<reference evidence="1" key="1">
    <citation type="submission" date="2019-08" db="EMBL/GenBank/DDBJ databases">
        <authorList>
            <person name="Kucharzyk K."/>
            <person name="Murdoch R.W."/>
            <person name="Higgins S."/>
            <person name="Loffler F."/>
        </authorList>
    </citation>
    <scope>NUCLEOTIDE SEQUENCE</scope>
</reference>
<proteinExistence type="predicted"/>
<dbReference type="EMBL" id="VSSQ01068124">
    <property type="protein sequence ID" value="MPN20374.1"/>
    <property type="molecule type" value="Genomic_DNA"/>
</dbReference>
<comment type="caution">
    <text evidence="1">The sequence shown here is derived from an EMBL/GenBank/DDBJ whole genome shotgun (WGS) entry which is preliminary data.</text>
</comment>
<evidence type="ECO:0000313" key="1">
    <source>
        <dbReference type="EMBL" id="MPN20374.1"/>
    </source>
</evidence>
<gene>
    <name evidence="1" type="ORF">SDC9_167753</name>
</gene>
<dbReference type="AlphaFoldDB" id="A0A645G8E4"/>
<protein>
    <submittedName>
        <fullName evidence="1">Uncharacterized protein</fullName>
    </submittedName>
</protein>
<name>A0A645G8E4_9ZZZZ</name>
<sequence length="105" mass="11268">MFIPFSPLMYLTVSGKVVHTLLAKGMAILLARPGVMSDSCAITGTPFSFAPNTTGTATNPPLLNTTSGFIFLISAVASFTPFITLKTSVRFSFERYRLSLPDDTA</sequence>
<accession>A0A645G8E4</accession>